<dbReference type="RefSeq" id="WP_116848099.1">
    <property type="nucleotide sequence ID" value="NZ_QTJU01000005.1"/>
</dbReference>
<dbReference type="PROSITE" id="PS51118">
    <property type="entry name" value="HTH_HXLR"/>
    <property type="match status" value="1"/>
</dbReference>
<evidence type="ECO:0000313" key="5">
    <source>
        <dbReference type="EMBL" id="RFM27341.1"/>
    </source>
</evidence>
<evidence type="ECO:0000256" key="1">
    <source>
        <dbReference type="ARBA" id="ARBA00023015"/>
    </source>
</evidence>
<dbReference type="GO" id="GO:0003677">
    <property type="term" value="F:DNA binding"/>
    <property type="evidence" value="ECO:0007669"/>
    <property type="project" value="UniProtKB-KW"/>
</dbReference>
<proteinExistence type="predicted"/>
<evidence type="ECO:0000256" key="2">
    <source>
        <dbReference type="ARBA" id="ARBA00023125"/>
    </source>
</evidence>
<accession>A0A3E1NHK9</accession>
<evidence type="ECO:0000256" key="3">
    <source>
        <dbReference type="ARBA" id="ARBA00023163"/>
    </source>
</evidence>
<dbReference type="PANTHER" id="PTHR33204:SF29">
    <property type="entry name" value="TRANSCRIPTIONAL REGULATOR"/>
    <property type="match status" value="1"/>
</dbReference>
<feature type="domain" description="HTH hxlR-type" evidence="4">
    <location>
        <begin position="10"/>
        <end position="109"/>
    </location>
</feature>
<dbReference type="SUPFAM" id="SSF46785">
    <property type="entry name" value="Winged helix' DNA-binding domain"/>
    <property type="match status" value="1"/>
</dbReference>
<comment type="caution">
    <text evidence="5">The sequence shown here is derived from an EMBL/GenBank/DDBJ whole genome shotgun (WGS) entry which is preliminary data.</text>
</comment>
<reference evidence="5 6" key="1">
    <citation type="submission" date="2018-08" db="EMBL/GenBank/DDBJ databases">
        <title>Chitinophagaceae sp. K23C18032701, a novel bacterium isolated from forest soil.</title>
        <authorList>
            <person name="Wang C."/>
        </authorList>
    </citation>
    <scope>NUCLEOTIDE SEQUENCE [LARGE SCALE GENOMIC DNA]</scope>
    <source>
        <strain evidence="5 6">K23C18032701</strain>
    </source>
</reference>
<keyword evidence="6" id="KW-1185">Reference proteome</keyword>
<evidence type="ECO:0000259" key="4">
    <source>
        <dbReference type="PROSITE" id="PS51118"/>
    </source>
</evidence>
<keyword evidence="1" id="KW-0805">Transcription regulation</keyword>
<protein>
    <submittedName>
        <fullName evidence="5">Transcriptional regulator</fullName>
    </submittedName>
</protein>
<organism evidence="5 6">
    <name type="scientific">Deminuibacter soli</name>
    <dbReference type="NCBI Taxonomy" id="2291815"/>
    <lineage>
        <taxon>Bacteria</taxon>
        <taxon>Pseudomonadati</taxon>
        <taxon>Bacteroidota</taxon>
        <taxon>Chitinophagia</taxon>
        <taxon>Chitinophagales</taxon>
        <taxon>Chitinophagaceae</taxon>
        <taxon>Deminuibacter</taxon>
    </lineage>
</organism>
<evidence type="ECO:0000313" key="6">
    <source>
        <dbReference type="Proteomes" id="UP000261284"/>
    </source>
</evidence>
<dbReference type="Pfam" id="PF01638">
    <property type="entry name" value="HxlR"/>
    <property type="match status" value="1"/>
</dbReference>
<dbReference type="EMBL" id="QTJU01000005">
    <property type="protein sequence ID" value="RFM27341.1"/>
    <property type="molecule type" value="Genomic_DNA"/>
</dbReference>
<dbReference type="InterPro" id="IPR002577">
    <property type="entry name" value="HTH_HxlR"/>
</dbReference>
<keyword evidence="2" id="KW-0238">DNA-binding</keyword>
<dbReference type="AlphaFoldDB" id="A0A3E1NHK9"/>
<dbReference type="Gene3D" id="1.10.10.10">
    <property type="entry name" value="Winged helix-like DNA-binding domain superfamily/Winged helix DNA-binding domain"/>
    <property type="match status" value="1"/>
</dbReference>
<dbReference type="OrthoDB" id="8231503at2"/>
<dbReference type="PANTHER" id="PTHR33204">
    <property type="entry name" value="TRANSCRIPTIONAL REGULATOR, MARR FAMILY"/>
    <property type="match status" value="1"/>
</dbReference>
<dbReference type="InterPro" id="IPR036388">
    <property type="entry name" value="WH-like_DNA-bd_sf"/>
</dbReference>
<dbReference type="InterPro" id="IPR036390">
    <property type="entry name" value="WH_DNA-bd_sf"/>
</dbReference>
<dbReference type="Proteomes" id="UP000261284">
    <property type="component" value="Unassembled WGS sequence"/>
</dbReference>
<name>A0A3E1NHK9_9BACT</name>
<keyword evidence="3" id="KW-0804">Transcription</keyword>
<sequence>MQKNSNTGICAVDYAFRRIGGKYKGRLLWYLHNHKVLRYGELRRVIQDITPKMLSQTLRELEEDGLVHRKVFNEVPPRVDYSLTEVGMELIPFINYLRVWGDQQMAKSNITAIPGHDCTEETSILPAAQPSNR</sequence>
<gene>
    <name evidence="5" type="ORF">DXN05_15050</name>
</gene>